<dbReference type="EMBL" id="LAZR01027132">
    <property type="protein sequence ID" value="KKL66670.1"/>
    <property type="molecule type" value="Genomic_DNA"/>
</dbReference>
<feature type="non-terminal residue" evidence="1">
    <location>
        <position position="23"/>
    </location>
</feature>
<accession>A0A0F9GAY8</accession>
<name>A0A0F9GAY8_9ZZZZ</name>
<organism evidence="1">
    <name type="scientific">marine sediment metagenome</name>
    <dbReference type="NCBI Taxonomy" id="412755"/>
    <lineage>
        <taxon>unclassified sequences</taxon>
        <taxon>metagenomes</taxon>
        <taxon>ecological metagenomes</taxon>
    </lineage>
</organism>
<protein>
    <submittedName>
        <fullName evidence="1">Uncharacterized protein</fullName>
    </submittedName>
</protein>
<evidence type="ECO:0000313" key="1">
    <source>
        <dbReference type="EMBL" id="KKL66670.1"/>
    </source>
</evidence>
<gene>
    <name evidence="1" type="ORF">LCGC14_2142700</name>
</gene>
<proteinExistence type="predicted"/>
<sequence>MAQFPKAEAEVSALAQNMIAGYT</sequence>
<reference evidence="1" key="1">
    <citation type="journal article" date="2015" name="Nature">
        <title>Complex archaea that bridge the gap between prokaryotes and eukaryotes.</title>
        <authorList>
            <person name="Spang A."/>
            <person name="Saw J.H."/>
            <person name="Jorgensen S.L."/>
            <person name="Zaremba-Niedzwiedzka K."/>
            <person name="Martijn J."/>
            <person name="Lind A.E."/>
            <person name="van Eijk R."/>
            <person name="Schleper C."/>
            <person name="Guy L."/>
            <person name="Ettema T.J."/>
        </authorList>
    </citation>
    <scope>NUCLEOTIDE SEQUENCE</scope>
</reference>
<comment type="caution">
    <text evidence="1">The sequence shown here is derived from an EMBL/GenBank/DDBJ whole genome shotgun (WGS) entry which is preliminary data.</text>
</comment>
<dbReference type="AlphaFoldDB" id="A0A0F9GAY8"/>